<comment type="caution">
    <text evidence="7">The sequence shown here is derived from an EMBL/GenBank/DDBJ whole genome shotgun (WGS) entry which is preliminary data.</text>
</comment>
<comment type="pathway">
    <text evidence="2 6">One-carbon metabolism; tetrahydrofolate interconversion.</text>
</comment>
<evidence type="ECO:0000256" key="6">
    <source>
        <dbReference type="RuleBase" id="RU003862"/>
    </source>
</evidence>
<dbReference type="InterPro" id="IPR029041">
    <property type="entry name" value="FAD-linked_oxidoreductase-like"/>
</dbReference>
<evidence type="ECO:0000256" key="4">
    <source>
        <dbReference type="ARBA" id="ARBA00022827"/>
    </source>
</evidence>
<evidence type="ECO:0000256" key="2">
    <source>
        <dbReference type="ARBA" id="ARBA00004777"/>
    </source>
</evidence>
<dbReference type="EMBL" id="JBHTMA010000030">
    <property type="protein sequence ID" value="MFD1226570.1"/>
    <property type="molecule type" value="Genomic_DNA"/>
</dbReference>
<evidence type="ECO:0000256" key="5">
    <source>
        <dbReference type="ARBA" id="ARBA00023002"/>
    </source>
</evidence>
<dbReference type="Gene3D" id="3.20.20.220">
    <property type="match status" value="1"/>
</dbReference>
<sequence length="295" mass="32638">MDISNSSRGQVSVTLSGDRTYTLEITGKAIAEIVATRHVIPKGTQINIAFLGNESHEQRINAAKVIRDSGFEPVPIISSRRLRSEHDRDLLLSALVAEAAPQRFILVGGDPSEAAGPYNDSIDLLKSNILEKYSIRNVGIAGYPEGHPKIDEPALWRALKWKFEFLQKAGCSVEITTQFGFDAQATIRWIRQLRDEGIGAPVRIGLPGPADAGKLLRYAKQFGVVTSAAIIRRYGLSLANLMRKSVADRYWADLNAMLSDHDLGAVHFHLYPFGGMLESAVWINDQLYNKRKTPD</sequence>
<dbReference type="InterPro" id="IPR003171">
    <property type="entry name" value="Mehydrof_redctse-like"/>
</dbReference>
<dbReference type="SUPFAM" id="SSF51730">
    <property type="entry name" value="FAD-linked oxidoreductase"/>
    <property type="match status" value="1"/>
</dbReference>
<keyword evidence="8" id="KW-1185">Reference proteome</keyword>
<dbReference type="RefSeq" id="WP_289388301.1">
    <property type="nucleotide sequence ID" value="NZ_JAUCBM010000011.1"/>
</dbReference>
<dbReference type="Pfam" id="PF02219">
    <property type="entry name" value="MTHFR"/>
    <property type="match status" value="1"/>
</dbReference>
<evidence type="ECO:0000313" key="8">
    <source>
        <dbReference type="Proteomes" id="UP001597263"/>
    </source>
</evidence>
<evidence type="ECO:0000256" key="3">
    <source>
        <dbReference type="ARBA" id="ARBA00022630"/>
    </source>
</evidence>
<dbReference type="Proteomes" id="UP001597263">
    <property type="component" value="Unassembled WGS sequence"/>
</dbReference>
<name>A0ABW3V3K4_9HYPH</name>
<protein>
    <recommendedName>
        <fullName evidence="6">Methylenetetrahydrofolate reductase</fullName>
    </recommendedName>
</protein>
<keyword evidence="5 6" id="KW-0560">Oxidoreductase</keyword>
<evidence type="ECO:0000256" key="1">
    <source>
        <dbReference type="ARBA" id="ARBA00001974"/>
    </source>
</evidence>
<accession>A0ABW3V3K4</accession>
<dbReference type="GO" id="GO:0004489">
    <property type="term" value="F:methylenetetrahydrofolate reductase [NAD(P)H] activity"/>
    <property type="evidence" value="ECO:0007669"/>
    <property type="project" value="UniProtKB-EC"/>
</dbReference>
<reference evidence="8" key="1">
    <citation type="journal article" date="2019" name="Int. J. Syst. Evol. Microbiol.">
        <title>The Global Catalogue of Microorganisms (GCM) 10K type strain sequencing project: providing services to taxonomists for standard genome sequencing and annotation.</title>
        <authorList>
            <consortium name="The Broad Institute Genomics Platform"/>
            <consortium name="The Broad Institute Genome Sequencing Center for Infectious Disease"/>
            <person name="Wu L."/>
            <person name="Ma J."/>
        </authorList>
    </citation>
    <scope>NUCLEOTIDE SEQUENCE [LARGE SCALE GENOMIC DNA]</scope>
    <source>
        <strain evidence="8">CCUG 49584</strain>
    </source>
</reference>
<gene>
    <name evidence="7" type="ORF">ACFQ35_05315</name>
</gene>
<proteinExistence type="inferred from homology"/>
<evidence type="ECO:0000313" key="7">
    <source>
        <dbReference type="EMBL" id="MFD1226570.1"/>
    </source>
</evidence>
<comment type="similarity">
    <text evidence="6">Belongs to the methylenetetrahydrofolate reductase family.</text>
</comment>
<organism evidence="7 8">
    <name type="scientific">Pseudochrobactrum kiredjianiae</name>
    <dbReference type="NCBI Taxonomy" id="386305"/>
    <lineage>
        <taxon>Bacteria</taxon>
        <taxon>Pseudomonadati</taxon>
        <taxon>Pseudomonadota</taxon>
        <taxon>Alphaproteobacteria</taxon>
        <taxon>Hyphomicrobiales</taxon>
        <taxon>Brucellaceae</taxon>
        <taxon>Pseudochrobactrum</taxon>
    </lineage>
</organism>
<keyword evidence="3 6" id="KW-0285">Flavoprotein</keyword>
<comment type="cofactor">
    <cofactor evidence="1 6">
        <name>FAD</name>
        <dbReference type="ChEBI" id="CHEBI:57692"/>
    </cofactor>
</comment>
<keyword evidence="4 6" id="KW-0274">FAD</keyword>